<feature type="chain" id="PRO_5045235143" evidence="5">
    <location>
        <begin position="23"/>
        <end position="817"/>
    </location>
</feature>
<protein>
    <submittedName>
        <fullName evidence="7">Outer membrane beta-barrel family protein</fullName>
    </submittedName>
</protein>
<feature type="region of interest" description="Disordered" evidence="4">
    <location>
        <begin position="796"/>
        <end position="817"/>
    </location>
</feature>
<gene>
    <name evidence="7" type="ORF">GCM10023091_01070</name>
</gene>
<feature type="compositionally biased region" description="Polar residues" evidence="4">
    <location>
        <begin position="796"/>
        <end position="807"/>
    </location>
</feature>
<dbReference type="SUPFAM" id="SSF56935">
    <property type="entry name" value="Porins"/>
    <property type="match status" value="1"/>
</dbReference>
<dbReference type="Pfam" id="PF14905">
    <property type="entry name" value="OMP_b-brl_3"/>
    <property type="match status" value="1"/>
</dbReference>
<comment type="subcellular location">
    <subcellularLocation>
        <location evidence="1">Cell outer membrane</location>
    </subcellularLocation>
</comment>
<dbReference type="Pfam" id="PF13715">
    <property type="entry name" value="CarbopepD_reg_2"/>
    <property type="match status" value="1"/>
</dbReference>
<dbReference type="Gene3D" id="2.40.170.20">
    <property type="entry name" value="TonB-dependent receptor, beta-barrel domain"/>
    <property type="match status" value="1"/>
</dbReference>
<evidence type="ECO:0000256" key="2">
    <source>
        <dbReference type="ARBA" id="ARBA00023136"/>
    </source>
</evidence>
<evidence type="ECO:0000256" key="4">
    <source>
        <dbReference type="SAM" id="MobiDB-lite"/>
    </source>
</evidence>
<dbReference type="RefSeq" id="WP_345026033.1">
    <property type="nucleotide sequence ID" value="NZ_BAABEY010000001.1"/>
</dbReference>
<dbReference type="InterPro" id="IPR008969">
    <property type="entry name" value="CarboxyPept-like_regulatory"/>
</dbReference>
<dbReference type="PANTHER" id="PTHR40980">
    <property type="entry name" value="PLUG DOMAIN-CONTAINING PROTEIN"/>
    <property type="match status" value="1"/>
</dbReference>
<dbReference type="InterPro" id="IPR037066">
    <property type="entry name" value="Plug_dom_sf"/>
</dbReference>
<organism evidence="7 8">
    <name type="scientific">Ravibacter arvi</name>
    <dbReference type="NCBI Taxonomy" id="2051041"/>
    <lineage>
        <taxon>Bacteria</taxon>
        <taxon>Pseudomonadati</taxon>
        <taxon>Bacteroidota</taxon>
        <taxon>Cytophagia</taxon>
        <taxon>Cytophagales</taxon>
        <taxon>Spirosomataceae</taxon>
        <taxon>Ravibacter</taxon>
    </lineage>
</organism>
<accession>A0ABP8LJV9</accession>
<evidence type="ECO:0000256" key="1">
    <source>
        <dbReference type="ARBA" id="ARBA00004442"/>
    </source>
</evidence>
<feature type="signal peptide" evidence="5">
    <location>
        <begin position="1"/>
        <end position="22"/>
    </location>
</feature>
<dbReference type="Proteomes" id="UP001501508">
    <property type="component" value="Unassembled WGS sequence"/>
</dbReference>
<proteinExistence type="predicted"/>
<keyword evidence="8" id="KW-1185">Reference proteome</keyword>
<dbReference type="Gene3D" id="2.60.40.1120">
    <property type="entry name" value="Carboxypeptidase-like, regulatory domain"/>
    <property type="match status" value="1"/>
</dbReference>
<keyword evidence="5" id="KW-0732">Signal</keyword>
<dbReference type="InterPro" id="IPR036942">
    <property type="entry name" value="Beta-barrel_TonB_sf"/>
</dbReference>
<evidence type="ECO:0000313" key="7">
    <source>
        <dbReference type="EMBL" id="GAA4431017.1"/>
    </source>
</evidence>
<keyword evidence="3" id="KW-0998">Cell outer membrane</keyword>
<dbReference type="InterPro" id="IPR041700">
    <property type="entry name" value="OMP_b-brl_3"/>
</dbReference>
<evidence type="ECO:0000259" key="6">
    <source>
        <dbReference type="Pfam" id="PF14905"/>
    </source>
</evidence>
<evidence type="ECO:0000256" key="5">
    <source>
        <dbReference type="SAM" id="SignalP"/>
    </source>
</evidence>
<dbReference type="SUPFAM" id="SSF49464">
    <property type="entry name" value="Carboxypeptidase regulatory domain-like"/>
    <property type="match status" value="1"/>
</dbReference>
<evidence type="ECO:0000313" key="8">
    <source>
        <dbReference type="Proteomes" id="UP001501508"/>
    </source>
</evidence>
<keyword evidence="2" id="KW-0472">Membrane</keyword>
<name>A0ABP8LJV9_9BACT</name>
<comment type="caution">
    <text evidence="7">The sequence shown here is derived from an EMBL/GenBank/DDBJ whole genome shotgun (WGS) entry which is preliminary data.</text>
</comment>
<feature type="domain" description="Outer membrane protein beta-barrel" evidence="6">
    <location>
        <begin position="386"/>
        <end position="789"/>
    </location>
</feature>
<reference evidence="8" key="1">
    <citation type="journal article" date="2019" name="Int. J. Syst. Evol. Microbiol.">
        <title>The Global Catalogue of Microorganisms (GCM) 10K type strain sequencing project: providing services to taxonomists for standard genome sequencing and annotation.</title>
        <authorList>
            <consortium name="The Broad Institute Genomics Platform"/>
            <consortium name="The Broad Institute Genome Sequencing Center for Infectious Disease"/>
            <person name="Wu L."/>
            <person name="Ma J."/>
        </authorList>
    </citation>
    <scope>NUCLEOTIDE SEQUENCE [LARGE SCALE GENOMIC DNA]</scope>
    <source>
        <strain evidence="8">JCM 31920</strain>
    </source>
</reference>
<dbReference type="Gene3D" id="2.170.130.10">
    <property type="entry name" value="TonB-dependent receptor, plug domain"/>
    <property type="match status" value="1"/>
</dbReference>
<sequence length="817" mass="92211">MKLLKTLLAAAILFQLVHPAQAQDKPRTISGKVLQQSDKEGIPFVNVFLLKPADSTMVKGIAASEKGTYQFEDVVAGSYLVMASMVGFTKTYTGPVKMEEKGIKLPDLVLAAEVQSLNEVKVVAQKPFVEQEVDRMIINVEGSPVSAGSTALEVLERSPGVTVDQQNDKLKLRGKSGVIVQIDGKQSYLSESELVALLRNTPSDNIEKIELITNPSAKYDAAGNSGIINIKFKKNKNYGTNGNFSIGAGMADRRKPRANAMFAINQREGKLSWNATLNGFQGKGFNDQFIQRVIPFEGNNTTFNSVSKNNWKATFYSYKLGVDYYLNSKTTLGAMFSGFSNRWESPLRESKSDIFDNDLVLKERFKTSIATNSGTRNYTANVNLKHQFNDKGKELSFDVDYVRYDRSDKNLMNTLYTAPDGSKPRPDELLRTNMPSIINIGVAKLDYTQPIGKGKFEAGLKSSYVKADNDMLMEIFADKWQVDLNRTNRFKYTENINAAYANFNGKFSEKTKYQVGLRAEHTHSIGNSVTLNKVTDRNYVNVFPSAFISQTLDSNNVLNLSYSYRLDRPNYQSLNPFEFYLDPYTFQRGNPNLRPQYTHSFQLVHVFKNFLNTTLAYSRITDVIAEQVPQIEAEKNFTYVTNTNLDNQNYFSLIISAPIPVTKWWNLQLNGSTTYNSFKTFYRNAFYDVSILSYNLYGNNTIKLPKEWSVEAGGWVDGPNIYGLVRSSTMGAFSLGVQKNLWDKKGSIKLNVQDPLAKNRFKGETHFEDINLNIYSRWPSRQVRLTFSYRFGNQNVKTRQRSTGSDDLQQRVGGGQN</sequence>
<dbReference type="EMBL" id="BAABEY010000001">
    <property type="protein sequence ID" value="GAA4431017.1"/>
    <property type="molecule type" value="Genomic_DNA"/>
</dbReference>
<dbReference type="PANTHER" id="PTHR40980:SF4">
    <property type="entry name" value="TONB-DEPENDENT RECEPTOR-LIKE BETA-BARREL DOMAIN-CONTAINING PROTEIN"/>
    <property type="match status" value="1"/>
</dbReference>
<evidence type="ECO:0000256" key="3">
    <source>
        <dbReference type="ARBA" id="ARBA00023237"/>
    </source>
</evidence>